<protein>
    <submittedName>
        <fullName evidence="1">Helix-turn-helix domain-containing protein</fullName>
    </submittedName>
</protein>
<evidence type="ECO:0000313" key="1">
    <source>
        <dbReference type="EMBL" id="NPT62443.1"/>
    </source>
</evidence>
<dbReference type="AlphaFoldDB" id="A0A972SNQ0"/>
<sequence>MKCVVDLSEVEEITLQQLSINHRHRDARTRAAGLLQLGRKVKPKAIAEQLGVSDQSIYNWARAWRDGGVCALTGGHNGGRPRALSEAMVATALEIARAEPLTLGQIAQRVQEMRGEALPCRIETLGEALKREGFSFKRNRYTLKKSVTKRRSP</sequence>
<keyword evidence="2" id="KW-1185">Reference proteome</keyword>
<dbReference type="InterPro" id="IPR009057">
    <property type="entry name" value="Homeodomain-like_sf"/>
</dbReference>
<evidence type="ECO:0000313" key="2">
    <source>
        <dbReference type="Proteomes" id="UP000655523"/>
    </source>
</evidence>
<accession>A0A972SNQ0</accession>
<proteinExistence type="predicted"/>
<dbReference type="Proteomes" id="UP000655523">
    <property type="component" value="Unassembled WGS sequence"/>
</dbReference>
<comment type="caution">
    <text evidence="1">The sequence shown here is derived from an EMBL/GenBank/DDBJ whole genome shotgun (WGS) entry which is preliminary data.</text>
</comment>
<reference evidence="1 2" key="1">
    <citation type="submission" date="2019-11" db="EMBL/GenBank/DDBJ databases">
        <title>Metabolism of dissolved organic matter in forest soils.</title>
        <authorList>
            <person name="Cyle K.T."/>
            <person name="Wilhelm R.C."/>
            <person name="Martinez C.E."/>
        </authorList>
    </citation>
    <scope>NUCLEOTIDE SEQUENCE [LARGE SCALE GENOMIC DNA]</scope>
    <source>
        <strain evidence="1 2">5N</strain>
    </source>
</reference>
<dbReference type="SUPFAM" id="SSF46689">
    <property type="entry name" value="Homeodomain-like"/>
    <property type="match status" value="1"/>
</dbReference>
<dbReference type="Pfam" id="PF13551">
    <property type="entry name" value="HTH_29"/>
    <property type="match status" value="1"/>
</dbReference>
<dbReference type="RefSeq" id="WP_172178906.1">
    <property type="nucleotide sequence ID" value="NZ_WOEZ01000327.1"/>
</dbReference>
<dbReference type="EMBL" id="WOEZ01000327">
    <property type="protein sequence ID" value="NPT62443.1"/>
    <property type="molecule type" value="Genomic_DNA"/>
</dbReference>
<name>A0A972SNQ0_9BURK</name>
<gene>
    <name evidence="1" type="ORF">GNZ13_50080</name>
</gene>
<organism evidence="1 2">
    <name type="scientific">Paraburkholderia elongata</name>
    <dbReference type="NCBI Taxonomy" id="2675747"/>
    <lineage>
        <taxon>Bacteria</taxon>
        <taxon>Pseudomonadati</taxon>
        <taxon>Pseudomonadota</taxon>
        <taxon>Betaproteobacteria</taxon>
        <taxon>Burkholderiales</taxon>
        <taxon>Burkholderiaceae</taxon>
        <taxon>Paraburkholderia</taxon>
    </lineage>
</organism>